<evidence type="ECO:0000313" key="1">
    <source>
        <dbReference type="EMBL" id="KAK7136884.1"/>
    </source>
</evidence>
<comment type="caution">
    <text evidence="1">The sequence shown here is derived from an EMBL/GenBank/DDBJ whole genome shotgun (WGS) entry which is preliminary data.</text>
</comment>
<sequence length="80" mass="9083">MSHKMSTMEKSTWEETIHTLKSSGGICLPHPRDVSEWGDDMKQWPHITYGDIFNYFVLSLGVDGSAMRRAGAKYSSLVFE</sequence>
<reference evidence="1 3" key="1">
    <citation type="submission" date="2024-02" db="EMBL/GenBank/DDBJ databases">
        <title>Chromosome-level genome assembly of the Eurasian Minnow (Phoxinus phoxinus).</title>
        <authorList>
            <person name="Oriowo T.O."/>
            <person name="Martin S."/>
            <person name="Stange M."/>
            <person name="Chrysostomakis Y."/>
            <person name="Brown T."/>
            <person name="Winkler S."/>
            <person name="Kukowka S."/>
            <person name="Myers E.W."/>
            <person name="Bohne A."/>
        </authorList>
    </citation>
    <scope>NUCLEOTIDE SEQUENCE [LARGE SCALE GENOMIC DNA]</scope>
    <source>
        <strain evidence="1">ZFMK-TIS-60720</strain>
        <tissue evidence="1">Whole Organism</tissue>
    </source>
</reference>
<dbReference type="EMBL" id="JAYKXH010000018">
    <property type="protein sequence ID" value="KAK7136884.1"/>
    <property type="molecule type" value="Genomic_DNA"/>
</dbReference>
<dbReference type="Proteomes" id="UP001364617">
    <property type="component" value="Unassembled WGS sequence"/>
</dbReference>
<evidence type="ECO:0000313" key="2">
    <source>
        <dbReference type="EMBL" id="KAK7157796.1"/>
    </source>
</evidence>
<dbReference type="AlphaFoldDB" id="A0AAN9CMQ2"/>
<proteinExistence type="predicted"/>
<evidence type="ECO:0000313" key="3">
    <source>
        <dbReference type="Proteomes" id="UP001364617"/>
    </source>
</evidence>
<dbReference type="EMBL" id="JAYKXH010000009">
    <property type="protein sequence ID" value="KAK7157796.1"/>
    <property type="molecule type" value="Genomic_DNA"/>
</dbReference>
<keyword evidence="3" id="KW-1185">Reference proteome</keyword>
<accession>A0AAN9CMQ2</accession>
<organism evidence="1 3">
    <name type="scientific">Phoxinus phoxinus</name>
    <name type="common">Eurasian minnow</name>
    <dbReference type="NCBI Taxonomy" id="58324"/>
    <lineage>
        <taxon>Eukaryota</taxon>
        <taxon>Metazoa</taxon>
        <taxon>Chordata</taxon>
        <taxon>Craniata</taxon>
        <taxon>Vertebrata</taxon>
        <taxon>Euteleostomi</taxon>
        <taxon>Actinopterygii</taxon>
        <taxon>Neopterygii</taxon>
        <taxon>Teleostei</taxon>
        <taxon>Ostariophysi</taxon>
        <taxon>Cypriniformes</taxon>
        <taxon>Leuciscidae</taxon>
        <taxon>Phoxininae</taxon>
        <taxon>Phoxinus</taxon>
    </lineage>
</organism>
<name>A0AAN9CMQ2_9TELE</name>
<gene>
    <name evidence="2" type="ORF">R3I93_009096</name>
    <name evidence="1" type="ORF">R3I93_017063</name>
</gene>
<protein>
    <submittedName>
        <fullName evidence="1">Uncharacterized protein</fullName>
    </submittedName>
</protein>